<dbReference type="EMBL" id="MHQY01000031">
    <property type="protein sequence ID" value="OHA13282.1"/>
    <property type="molecule type" value="Genomic_DNA"/>
</dbReference>
<feature type="compositionally biased region" description="Polar residues" evidence="1">
    <location>
        <begin position="197"/>
        <end position="206"/>
    </location>
</feature>
<feature type="transmembrane region" description="Helical" evidence="2">
    <location>
        <begin position="12"/>
        <end position="31"/>
    </location>
</feature>
<keyword evidence="2" id="KW-0812">Transmembrane</keyword>
<gene>
    <name evidence="3" type="ORF">A3G49_01365</name>
</gene>
<accession>A0A1G2LQZ8</accession>
<feature type="region of interest" description="Disordered" evidence="1">
    <location>
        <begin position="175"/>
        <end position="228"/>
    </location>
</feature>
<protein>
    <submittedName>
        <fullName evidence="3">Uncharacterized protein</fullName>
    </submittedName>
</protein>
<evidence type="ECO:0000313" key="3">
    <source>
        <dbReference type="EMBL" id="OHA13282.1"/>
    </source>
</evidence>
<reference evidence="3 4" key="1">
    <citation type="journal article" date="2016" name="Nat. Commun.">
        <title>Thousands of microbial genomes shed light on interconnected biogeochemical processes in an aquifer system.</title>
        <authorList>
            <person name="Anantharaman K."/>
            <person name="Brown C.T."/>
            <person name="Hug L.A."/>
            <person name="Sharon I."/>
            <person name="Castelle C.J."/>
            <person name="Probst A.J."/>
            <person name="Thomas B.C."/>
            <person name="Singh A."/>
            <person name="Wilkins M.J."/>
            <person name="Karaoz U."/>
            <person name="Brodie E.L."/>
            <person name="Williams K.H."/>
            <person name="Hubbard S.S."/>
            <person name="Banfield J.F."/>
        </authorList>
    </citation>
    <scope>NUCLEOTIDE SEQUENCE [LARGE SCALE GENOMIC DNA]</scope>
</reference>
<keyword evidence="2" id="KW-1133">Transmembrane helix</keyword>
<evidence type="ECO:0000256" key="2">
    <source>
        <dbReference type="SAM" id="Phobius"/>
    </source>
</evidence>
<comment type="caution">
    <text evidence="3">The sequence shown here is derived from an EMBL/GenBank/DDBJ whole genome shotgun (WGS) entry which is preliminary data.</text>
</comment>
<sequence>MNKGKNKKKFLLFFFGIMLVGFGGFFSYFGYEAEKAKNIPKSSAFDEFLKANEAYREDDSRFWGLVNAAEKPNAPETVNIEELKASYVSYVRQLDSLNLKNVQDVSWLWQVWNNKANAEVYQVFLGMILKEDPAMIKKLAKSALDDYLTSLKNCGNNVSCMIFVGQNIDWLTRVPPSNKDGKGEGQGLGNLFGDENGSAQDGSSSQEGDKLPFYIPGASPGKSIKGAH</sequence>
<keyword evidence="2" id="KW-0472">Membrane</keyword>
<organism evidence="3 4">
    <name type="scientific">Candidatus Sungbacteria bacterium RIFCSPLOWO2_12_FULL_41_11</name>
    <dbReference type="NCBI Taxonomy" id="1802286"/>
    <lineage>
        <taxon>Bacteria</taxon>
        <taxon>Candidatus Sungiibacteriota</taxon>
    </lineage>
</organism>
<dbReference type="Proteomes" id="UP000177171">
    <property type="component" value="Unassembled WGS sequence"/>
</dbReference>
<proteinExistence type="predicted"/>
<name>A0A1G2LQZ8_9BACT</name>
<dbReference type="AlphaFoldDB" id="A0A1G2LQZ8"/>
<evidence type="ECO:0000313" key="4">
    <source>
        <dbReference type="Proteomes" id="UP000177171"/>
    </source>
</evidence>
<evidence type="ECO:0000256" key="1">
    <source>
        <dbReference type="SAM" id="MobiDB-lite"/>
    </source>
</evidence>